<comment type="caution">
    <text evidence="2">The sequence shown here is derived from an EMBL/GenBank/DDBJ whole genome shotgun (WGS) entry which is preliminary data.</text>
</comment>
<dbReference type="EMBL" id="JAYMGO010000002">
    <property type="protein sequence ID" value="KAL1281159.1"/>
    <property type="molecule type" value="Genomic_DNA"/>
</dbReference>
<accession>A0ABR3NVU0</accession>
<protein>
    <submittedName>
        <fullName evidence="2">Uncharacterized protein</fullName>
    </submittedName>
</protein>
<name>A0ABR3NVU0_9TELE</name>
<organism evidence="2 3">
    <name type="scientific">Cirrhinus molitorella</name>
    <name type="common">mud carp</name>
    <dbReference type="NCBI Taxonomy" id="172907"/>
    <lineage>
        <taxon>Eukaryota</taxon>
        <taxon>Metazoa</taxon>
        <taxon>Chordata</taxon>
        <taxon>Craniata</taxon>
        <taxon>Vertebrata</taxon>
        <taxon>Euteleostomi</taxon>
        <taxon>Actinopterygii</taxon>
        <taxon>Neopterygii</taxon>
        <taxon>Teleostei</taxon>
        <taxon>Ostariophysi</taxon>
        <taxon>Cypriniformes</taxon>
        <taxon>Cyprinidae</taxon>
        <taxon>Labeoninae</taxon>
        <taxon>Labeonini</taxon>
        <taxon>Cirrhinus</taxon>
    </lineage>
</organism>
<evidence type="ECO:0000313" key="3">
    <source>
        <dbReference type="Proteomes" id="UP001558613"/>
    </source>
</evidence>
<feature type="signal peptide" evidence="1">
    <location>
        <begin position="1"/>
        <end position="20"/>
    </location>
</feature>
<evidence type="ECO:0000313" key="2">
    <source>
        <dbReference type="EMBL" id="KAL1281159.1"/>
    </source>
</evidence>
<reference evidence="2 3" key="1">
    <citation type="submission" date="2023-09" db="EMBL/GenBank/DDBJ databases">
        <authorList>
            <person name="Wang M."/>
        </authorList>
    </citation>
    <scope>NUCLEOTIDE SEQUENCE [LARGE SCALE GENOMIC DNA]</scope>
    <source>
        <strain evidence="2">GT-2023</strain>
        <tissue evidence="2">Liver</tissue>
    </source>
</reference>
<evidence type="ECO:0000256" key="1">
    <source>
        <dbReference type="SAM" id="SignalP"/>
    </source>
</evidence>
<keyword evidence="1" id="KW-0732">Signal</keyword>
<gene>
    <name evidence="2" type="ORF">QQF64_015759</name>
</gene>
<keyword evidence="3" id="KW-1185">Reference proteome</keyword>
<feature type="chain" id="PRO_5047247480" evidence="1">
    <location>
        <begin position="21"/>
        <end position="81"/>
    </location>
</feature>
<dbReference type="Proteomes" id="UP001558613">
    <property type="component" value="Unassembled WGS sequence"/>
</dbReference>
<sequence length="81" mass="8724">MDKLLACLLIAIGVLVSARAQVFKGKSSCGYMWRWLTSVSGFGHCEVSAKLERGHFARLGPRHAAGASRDSALCFGVSRKV</sequence>
<proteinExistence type="predicted"/>